<dbReference type="PANTHER" id="PTHR32120:SF11">
    <property type="entry name" value="SMALL RIBOSOMAL SUBUNIT BIOGENESIS GTPASE RSGA 1, MITOCHONDRIAL-RELATED"/>
    <property type="match status" value="1"/>
</dbReference>
<dbReference type="PROSITE" id="PS50936">
    <property type="entry name" value="ENGC_GTPASE"/>
    <property type="match status" value="1"/>
</dbReference>
<evidence type="ECO:0000259" key="5">
    <source>
        <dbReference type="PROSITE" id="PS51721"/>
    </source>
</evidence>
<dbReference type="NCBIfam" id="TIGR00157">
    <property type="entry name" value="ribosome small subunit-dependent GTPase A"/>
    <property type="match status" value="1"/>
</dbReference>
<name>A0A5B8MGX3_9CHLO</name>
<dbReference type="SUPFAM" id="SSF50249">
    <property type="entry name" value="Nucleic acid-binding proteins"/>
    <property type="match status" value="1"/>
</dbReference>
<protein>
    <submittedName>
        <fullName evidence="6">Putative ribosome biogenesis GTPase RsgA</fullName>
    </submittedName>
</protein>
<dbReference type="InterPro" id="IPR012340">
    <property type="entry name" value="NA-bd_OB-fold"/>
</dbReference>
<evidence type="ECO:0000313" key="7">
    <source>
        <dbReference type="Proteomes" id="UP000316726"/>
    </source>
</evidence>
<dbReference type="AlphaFoldDB" id="A0A5B8MGX3"/>
<dbReference type="Proteomes" id="UP000316726">
    <property type="component" value="Chromosome 3"/>
</dbReference>
<reference evidence="6 7" key="1">
    <citation type="submission" date="2018-07" db="EMBL/GenBank/DDBJ databases">
        <title>The complete nuclear genome of the prasinophyte Chloropicon primus (CCMP1205).</title>
        <authorList>
            <person name="Pombert J.-F."/>
            <person name="Otis C."/>
            <person name="Turmel M."/>
            <person name="Lemieux C."/>
        </authorList>
    </citation>
    <scope>NUCLEOTIDE SEQUENCE [LARGE SCALE GENOMIC DNA]</scope>
    <source>
        <strain evidence="6 7">CCMP1205</strain>
    </source>
</reference>
<sequence>MMVAKCGRGLPCWAADVAGAARRTTSQSLPRSVRSWCGYHAARPGRECDVVVEVSPRTALQCRVGKRSSSWGLRRLGGALNARERWSWVRANAAAEFSTGAGEDAVVQGRVVSHRANFVHVRLQLDEVGVPQGEEGGARGEADCEGGFGSKDELLCVTRQVLKKMKRQVLVGDFVEVSSIDWTLGHGVVKSVLPRQSTFQTPAVANVEIAIVMFSLRDPPIEANQVNRFLVAAEGANLPEGVLVVLNKQDLVPESETREWVDRLKAWGYEAIPISTHDGTGVDRVWEALEGQLGVIVGPSGVGKSSLINAINTSGSFSCDDSGGVGVEPVDEEEEEVELLDVGEVSARTGRGKHTTRNISLIKLSNGGFLADTPGFNQPHLLGVTTRELASCFPEIVQRLEEEGNKCEFKNCVHVHEPGCAVRGDWERYPMYVDLYHQVKDMEERALKMGSKKESREGDFIKKIRKGGKVDAEPRLNRKKHRRTSRKLSKQQWRKQEWDY</sequence>
<organism evidence="6 7">
    <name type="scientific">Chloropicon primus</name>
    <dbReference type="NCBI Taxonomy" id="1764295"/>
    <lineage>
        <taxon>Eukaryota</taxon>
        <taxon>Viridiplantae</taxon>
        <taxon>Chlorophyta</taxon>
        <taxon>Chloropicophyceae</taxon>
        <taxon>Chloropicales</taxon>
        <taxon>Chloropicaceae</taxon>
        <taxon>Chloropicon</taxon>
    </lineage>
</organism>
<evidence type="ECO:0000313" key="6">
    <source>
        <dbReference type="EMBL" id="QDZ19938.1"/>
    </source>
</evidence>
<dbReference type="PROSITE" id="PS51721">
    <property type="entry name" value="G_CP"/>
    <property type="match status" value="1"/>
</dbReference>
<dbReference type="InterPro" id="IPR030378">
    <property type="entry name" value="G_CP_dom"/>
</dbReference>
<dbReference type="InterPro" id="IPR027417">
    <property type="entry name" value="P-loop_NTPase"/>
</dbReference>
<dbReference type="Gene3D" id="1.10.40.50">
    <property type="entry name" value="Probable gtpase engc, domain 3"/>
    <property type="match status" value="1"/>
</dbReference>
<evidence type="ECO:0000256" key="3">
    <source>
        <dbReference type="SAM" id="MobiDB-lite"/>
    </source>
</evidence>
<dbReference type="HAMAP" id="MF_01820">
    <property type="entry name" value="GTPase_RsgA"/>
    <property type="match status" value="1"/>
</dbReference>
<dbReference type="STRING" id="1764295.A0A5B8MGX3"/>
<dbReference type="InterPro" id="IPR010914">
    <property type="entry name" value="RsgA_GTPase_dom"/>
</dbReference>
<keyword evidence="1" id="KW-0547">Nucleotide-binding</keyword>
<dbReference type="Gene3D" id="2.40.50.140">
    <property type="entry name" value="Nucleic acid-binding proteins"/>
    <property type="match status" value="1"/>
</dbReference>
<keyword evidence="2" id="KW-0342">GTP-binding</keyword>
<dbReference type="GO" id="GO:0005525">
    <property type="term" value="F:GTP binding"/>
    <property type="evidence" value="ECO:0007669"/>
    <property type="project" value="UniProtKB-KW"/>
</dbReference>
<proteinExistence type="inferred from homology"/>
<feature type="region of interest" description="Disordered" evidence="3">
    <location>
        <begin position="448"/>
        <end position="500"/>
    </location>
</feature>
<gene>
    <name evidence="6" type="ORF">A3770_03p24560</name>
</gene>
<dbReference type="OrthoDB" id="442158at2759"/>
<dbReference type="GO" id="GO:0003924">
    <property type="term" value="F:GTPase activity"/>
    <property type="evidence" value="ECO:0007669"/>
    <property type="project" value="InterPro"/>
</dbReference>
<feature type="domain" description="EngC GTPase" evidence="4">
    <location>
        <begin position="205"/>
        <end position="377"/>
    </location>
</feature>
<feature type="domain" description="CP-type G" evidence="5">
    <location>
        <begin position="196"/>
        <end position="379"/>
    </location>
</feature>
<dbReference type="PANTHER" id="PTHR32120">
    <property type="entry name" value="SMALL RIBOSOMAL SUBUNIT BIOGENESIS GTPASE RSGA"/>
    <property type="match status" value="1"/>
</dbReference>
<accession>A0A5B8MGX3</accession>
<evidence type="ECO:0000256" key="2">
    <source>
        <dbReference type="ARBA" id="ARBA00023134"/>
    </source>
</evidence>
<evidence type="ECO:0000259" key="4">
    <source>
        <dbReference type="PROSITE" id="PS50936"/>
    </source>
</evidence>
<feature type="compositionally biased region" description="Basic and acidic residues" evidence="3">
    <location>
        <begin position="448"/>
        <end position="476"/>
    </location>
</feature>
<dbReference type="Gene3D" id="3.40.50.300">
    <property type="entry name" value="P-loop containing nucleotide triphosphate hydrolases"/>
    <property type="match status" value="1"/>
</dbReference>
<feature type="compositionally biased region" description="Basic residues" evidence="3">
    <location>
        <begin position="477"/>
        <end position="493"/>
    </location>
</feature>
<dbReference type="Pfam" id="PF03193">
    <property type="entry name" value="RsgA_GTPase"/>
    <property type="match status" value="1"/>
</dbReference>
<dbReference type="SUPFAM" id="SSF52540">
    <property type="entry name" value="P-loop containing nucleoside triphosphate hydrolases"/>
    <property type="match status" value="1"/>
</dbReference>
<dbReference type="CDD" id="cd01854">
    <property type="entry name" value="YjeQ_EngC"/>
    <property type="match status" value="1"/>
</dbReference>
<evidence type="ECO:0000256" key="1">
    <source>
        <dbReference type="ARBA" id="ARBA00022741"/>
    </source>
</evidence>
<dbReference type="EMBL" id="CP031036">
    <property type="protein sequence ID" value="QDZ19938.1"/>
    <property type="molecule type" value="Genomic_DNA"/>
</dbReference>
<keyword evidence="7" id="KW-1185">Reference proteome</keyword>
<dbReference type="InterPro" id="IPR004881">
    <property type="entry name" value="Ribosome_biogen_GTPase_RsgA"/>
</dbReference>